<dbReference type="AlphaFoldDB" id="A0A8X6PCS6"/>
<evidence type="ECO:0000313" key="2">
    <source>
        <dbReference type="Proteomes" id="UP000887013"/>
    </source>
</evidence>
<comment type="caution">
    <text evidence="1">The sequence shown here is derived from an EMBL/GenBank/DDBJ whole genome shotgun (WGS) entry which is preliminary data.</text>
</comment>
<gene>
    <name evidence="1" type="ORF">NPIL_376321</name>
</gene>
<keyword evidence="2" id="KW-1185">Reference proteome</keyword>
<protein>
    <submittedName>
        <fullName evidence="1">Uncharacterized protein</fullName>
    </submittedName>
</protein>
<evidence type="ECO:0000313" key="1">
    <source>
        <dbReference type="EMBL" id="GFT63866.1"/>
    </source>
</evidence>
<reference evidence="1" key="1">
    <citation type="submission" date="2020-08" db="EMBL/GenBank/DDBJ databases">
        <title>Multicomponent nature underlies the extraordinary mechanical properties of spider dragline silk.</title>
        <authorList>
            <person name="Kono N."/>
            <person name="Nakamura H."/>
            <person name="Mori M."/>
            <person name="Yoshida Y."/>
            <person name="Ohtoshi R."/>
            <person name="Malay A.D."/>
            <person name="Moran D.A.P."/>
            <person name="Tomita M."/>
            <person name="Numata K."/>
            <person name="Arakawa K."/>
        </authorList>
    </citation>
    <scope>NUCLEOTIDE SEQUENCE</scope>
</reference>
<dbReference type="Proteomes" id="UP000887013">
    <property type="component" value="Unassembled WGS sequence"/>
</dbReference>
<organism evidence="1 2">
    <name type="scientific">Nephila pilipes</name>
    <name type="common">Giant wood spider</name>
    <name type="synonym">Nephila maculata</name>
    <dbReference type="NCBI Taxonomy" id="299642"/>
    <lineage>
        <taxon>Eukaryota</taxon>
        <taxon>Metazoa</taxon>
        <taxon>Ecdysozoa</taxon>
        <taxon>Arthropoda</taxon>
        <taxon>Chelicerata</taxon>
        <taxon>Arachnida</taxon>
        <taxon>Araneae</taxon>
        <taxon>Araneomorphae</taxon>
        <taxon>Entelegynae</taxon>
        <taxon>Araneoidea</taxon>
        <taxon>Nephilidae</taxon>
        <taxon>Nephila</taxon>
    </lineage>
</organism>
<sequence length="28" mass="3345">MEKGVAKGDVKRSLPPRHRCLWTKECYR</sequence>
<accession>A0A8X6PCS6</accession>
<name>A0A8X6PCS6_NEPPI</name>
<dbReference type="EMBL" id="BMAW01068331">
    <property type="protein sequence ID" value="GFT63866.1"/>
    <property type="molecule type" value="Genomic_DNA"/>
</dbReference>
<feature type="non-terminal residue" evidence="1">
    <location>
        <position position="28"/>
    </location>
</feature>
<proteinExistence type="predicted"/>